<dbReference type="InterPro" id="IPR032339">
    <property type="entry name" value="DUF4859"/>
</dbReference>
<dbReference type="AlphaFoldDB" id="A0A5P2G5M7"/>
<dbReference type="KEGG" id="arac:E0W69_010780"/>
<evidence type="ECO:0000313" key="2">
    <source>
        <dbReference type="EMBL" id="QES89122.1"/>
    </source>
</evidence>
<dbReference type="EMBL" id="CP044016">
    <property type="protein sequence ID" value="QES89122.1"/>
    <property type="molecule type" value="Genomic_DNA"/>
</dbReference>
<keyword evidence="3" id="KW-1185">Reference proteome</keyword>
<name>A0A5P2G5M7_9BACT</name>
<proteinExistence type="predicted"/>
<evidence type="ECO:0000259" key="1">
    <source>
        <dbReference type="Pfam" id="PF16151"/>
    </source>
</evidence>
<evidence type="ECO:0000313" key="3">
    <source>
        <dbReference type="Proteomes" id="UP000292424"/>
    </source>
</evidence>
<reference evidence="2 3" key="1">
    <citation type="submission" date="2019-09" db="EMBL/GenBank/DDBJ databases">
        <title>Complete genome sequence of Arachidicoccus sp. B3-10 isolated from apple orchard soil.</title>
        <authorList>
            <person name="Kim H.S."/>
            <person name="Han K.-I."/>
            <person name="Suh M.K."/>
            <person name="Lee K.C."/>
            <person name="Eom M.K."/>
            <person name="Kim J.-S."/>
            <person name="Kang S.W."/>
            <person name="Sin Y."/>
            <person name="Lee J.-S."/>
        </authorList>
    </citation>
    <scope>NUCLEOTIDE SEQUENCE [LARGE SCALE GENOMIC DNA]</scope>
    <source>
        <strain evidence="2 3">B3-10</strain>
    </source>
</reference>
<organism evidence="2 3">
    <name type="scientific">Rhizosphaericola mali</name>
    <dbReference type="NCBI Taxonomy" id="2545455"/>
    <lineage>
        <taxon>Bacteria</taxon>
        <taxon>Pseudomonadati</taxon>
        <taxon>Bacteroidota</taxon>
        <taxon>Chitinophagia</taxon>
        <taxon>Chitinophagales</taxon>
        <taxon>Chitinophagaceae</taxon>
        <taxon>Rhizosphaericola</taxon>
    </lineage>
</organism>
<dbReference type="Pfam" id="PF16151">
    <property type="entry name" value="DUF4859"/>
    <property type="match status" value="1"/>
</dbReference>
<dbReference type="RefSeq" id="WP_131330068.1">
    <property type="nucleotide sequence ID" value="NZ_CP044016.1"/>
</dbReference>
<gene>
    <name evidence="2" type="ORF">E0W69_010780</name>
</gene>
<sequence length="363" mass="39977">MSPNKLKYYIFLFCISMIFAFTSCKKDYLTDGGLASANTTYTTYEYLANNEYHYFDTLIQIIDHLGLKDSVNNAGTFFAPTDFAINKLMSNNSITSLDRLYKKINSKFLTQYMFADSTITLDNVSTSAKMYTNWADSTCAIKKLAQSYSVVTSSLTYYILEYVKINGVLDGSAGAPSNDATDLTLQCQTTGIKTASGTNLNVFANNASINLVGDPVKDTTVYNFNINVVQDDNDYTNNTLQLDSNAIAKLFDISTSQISSLLDAGSDSLKLYAIEPDGTFSDNYTADTPGFWFGSDGSVVNWGDDAVIYADYLIDSYQITVGQFPSQAVLGQTYVLKLALLYINSDGDKKTAYININVKLVSQ</sequence>
<dbReference type="PROSITE" id="PS51257">
    <property type="entry name" value="PROKAR_LIPOPROTEIN"/>
    <property type="match status" value="1"/>
</dbReference>
<feature type="domain" description="DUF4859" evidence="1">
    <location>
        <begin position="234"/>
        <end position="347"/>
    </location>
</feature>
<dbReference type="Proteomes" id="UP000292424">
    <property type="component" value="Chromosome"/>
</dbReference>
<dbReference type="SUPFAM" id="SSF82153">
    <property type="entry name" value="FAS1 domain"/>
    <property type="match status" value="1"/>
</dbReference>
<dbReference type="OrthoDB" id="655802at2"/>
<protein>
    <submittedName>
        <fullName evidence="2">DUF4859 domain-containing protein</fullName>
    </submittedName>
</protein>
<dbReference type="InterPro" id="IPR036378">
    <property type="entry name" value="FAS1_dom_sf"/>
</dbReference>
<accession>A0A5P2G5M7</accession>